<evidence type="ECO:0000256" key="1">
    <source>
        <dbReference type="ARBA" id="ARBA00006699"/>
    </source>
</evidence>
<dbReference type="PROSITE" id="PS50022">
    <property type="entry name" value="FA58C_3"/>
    <property type="match status" value="1"/>
</dbReference>
<feature type="active site" evidence="4">
    <location>
        <position position="264"/>
    </location>
</feature>
<evidence type="ECO:0000256" key="4">
    <source>
        <dbReference type="PIRSR" id="PIRSR638970-1"/>
    </source>
</evidence>
<proteinExistence type="inferred from homology"/>
<dbReference type="Proteomes" id="UP000078454">
    <property type="component" value="Unassembled WGS sequence"/>
</dbReference>
<dbReference type="Pfam" id="PF00754">
    <property type="entry name" value="F5_F8_type_C"/>
    <property type="match status" value="1"/>
</dbReference>
<evidence type="ECO:0000313" key="8">
    <source>
        <dbReference type="EMBL" id="OAS23572.1"/>
    </source>
</evidence>
<dbReference type="InterPro" id="IPR003159">
    <property type="entry name" value="Lyase_8_central_dom"/>
</dbReference>
<comment type="caution">
    <text evidence="8">The sequence shown here is derived from an EMBL/GenBank/DDBJ whole genome shotgun (WGS) entry which is preliminary data.</text>
</comment>
<dbReference type="PANTHER" id="PTHR38481:SF1">
    <property type="entry name" value="HYALURONATE LYASE"/>
    <property type="match status" value="1"/>
</dbReference>
<dbReference type="GO" id="GO:0035556">
    <property type="term" value="P:intracellular signal transduction"/>
    <property type="evidence" value="ECO:0007669"/>
    <property type="project" value="InterPro"/>
</dbReference>
<evidence type="ECO:0000313" key="9">
    <source>
        <dbReference type="Proteomes" id="UP000078454"/>
    </source>
</evidence>
<dbReference type="GO" id="GO:0005576">
    <property type="term" value="C:extracellular region"/>
    <property type="evidence" value="ECO:0007669"/>
    <property type="project" value="InterPro"/>
</dbReference>
<dbReference type="InterPro" id="IPR008929">
    <property type="entry name" value="Chondroitin_lyas"/>
</dbReference>
<keyword evidence="2 5" id="KW-0732">Signal</keyword>
<keyword evidence="3" id="KW-0456">Lyase</keyword>
<evidence type="ECO:0000256" key="5">
    <source>
        <dbReference type="SAM" id="SignalP"/>
    </source>
</evidence>
<dbReference type="EMBL" id="LYPB01000039">
    <property type="protein sequence ID" value="OAS23572.1"/>
    <property type="molecule type" value="Genomic_DNA"/>
</dbReference>
<dbReference type="PANTHER" id="PTHR38481">
    <property type="entry name" value="HYALURONATE LYASE"/>
    <property type="match status" value="1"/>
</dbReference>
<dbReference type="RefSeq" id="WP_167355842.1">
    <property type="nucleotide sequence ID" value="NZ_LYPB01000039.1"/>
</dbReference>
<dbReference type="InterPro" id="IPR001711">
    <property type="entry name" value="PLipase_C_Pinositol-sp_Y"/>
</dbReference>
<sequence>MSTQVKRTVITLLTLLLLVTMNSVFVRQVSAADEYDTLRDRWKEMLTGGTAYNPLDPDIAPQITALTTTANTNWSAMDNTPSTYLWSDLASTTISSQITSMYGRLKSMALAYATTGSTLQNDSALLADIITGLDWMNANRYNASGTPSNPSNTKYDNWWDFEIGAPLALNDIVVLLYAQLTAAQITSYMSAIEHFQPTITMTGANRTWECTIIGVRGILVKNATKIANARDGLSTIFNYVTNGDGFYADGSFIQHVKHPYTGGYGTGLLQDLANLMYVLNGSTWAVTDVDKHNVYKWVYDSFEPLIYRGAMMDMTRGRNISRSYAQDHDAGNSAIKAIIRISQSAQTTDATAFRSMVKYWIDTDTYKNFFSFVPINMIVLGKEIAANATSRGELIANKQFPNMARTVHLRPGFGLGISMSSNRIYNFESINDENVKGWYVGNGMTYLYNNDLSQFSNDFWPTVNKYRLPGTTVDTMSRTNSSGSNYLSSSDWVGGTSILGLYGTTGMELDAWSSNLTAKKSWFMFDDEVVALGAGITNTGQTGNGWDGTPRKVETIAENRKLNSSGNNALTVNGTAKSSILGWSETMTGVNWAHLAGSVSGSDIGYYFPGGTTLNGKREARTGKWSDIDGRDGTSATNITSNYLTMWFDHGVNPTDSTYSYVMLPGKTSTQVSSYASSPHVSVLENSISAQAVKETTLNVVGMNFWADALKWVQVSGTNFLSSDKKASVMTKENAGGEIEVAVSDPTQANTGSINIEINRSATGYLSYDSGVTITQLSPTIKLSVNVNATKGKTLKAKFSYTGGTPISDSDIIIDNTSAEYTGTWLSSSFLPNYYGSDYAYNNSGTGADKIRWRPTIPTTGNYNVYYRIPDGNTARSTNAPFTVYYNGGSQLYTVNQQTVPGGSWLMLGTHNFTSGTAGYVELTDNANGTYVNADAIKFSPASPINLAPSASLSVDTTNGAFTKELAVDGIKNVQSSRWLSTNTAEPHWFQLDWVSSKTINKVKIWSGSTSGPDWQIDTFKMQYWNGSAWVDIPGASVAGNTKDGMSGQYNDLNFTAITTTKIRMYITDATSVGSNTDARLFEIEVWGN</sequence>
<dbReference type="GO" id="GO:0004435">
    <property type="term" value="F:phosphatidylinositol-4,5-bisphosphate phospholipase C activity"/>
    <property type="evidence" value="ECO:0007669"/>
    <property type="project" value="InterPro"/>
</dbReference>
<accession>A0A198AQM0</accession>
<feature type="signal peptide" evidence="5">
    <location>
        <begin position="1"/>
        <end position="31"/>
    </location>
</feature>
<feature type="domain" description="F5/8 type C" evidence="7">
    <location>
        <begin position="934"/>
        <end position="1089"/>
    </location>
</feature>
<dbReference type="InterPro" id="IPR014718">
    <property type="entry name" value="GH-type_carb-bd"/>
</dbReference>
<dbReference type="SUPFAM" id="SSF49785">
    <property type="entry name" value="Galactose-binding domain-like"/>
    <property type="match status" value="1"/>
</dbReference>
<evidence type="ECO:0000256" key="2">
    <source>
        <dbReference type="ARBA" id="ARBA00022729"/>
    </source>
</evidence>
<evidence type="ECO:0008006" key="10">
    <source>
        <dbReference type="Google" id="ProtNLM"/>
    </source>
</evidence>
<evidence type="ECO:0000256" key="3">
    <source>
        <dbReference type="ARBA" id="ARBA00023239"/>
    </source>
</evidence>
<dbReference type="Pfam" id="PF08124">
    <property type="entry name" value="Lyase_8_N"/>
    <property type="match status" value="1"/>
</dbReference>
<reference evidence="8 9" key="1">
    <citation type="submission" date="2016-05" db="EMBL/GenBank/DDBJ databases">
        <title>Paenibacillus sp. 1ZS3-15 nov., isolated from the rhizosphere soil.</title>
        <authorList>
            <person name="Zhang X.X."/>
            <person name="Zhang J."/>
        </authorList>
    </citation>
    <scope>NUCLEOTIDE SEQUENCE [LARGE SCALE GENOMIC DNA]</scope>
    <source>
        <strain evidence="8 9">1ZS3-15</strain>
    </source>
</reference>
<dbReference type="CDD" id="cd01083">
    <property type="entry name" value="GAG_Lyase"/>
    <property type="match status" value="1"/>
</dbReference>
<evidence type="ECO:0000259" key="7">
    <source>
        <dbReference type="PROSITE" id="PS50022"/>
    </source>
</evidence>
<dbReference type="Pfam" id="PF02278">
    <property type="entry name" value="Lyase_8"/>
    <property type="match status" value="1"/>
</dbReference>
<dbReference type="AlphaFoldDB" id="A0A198AQM0"/>
<dbReference type="Pfam" id="PF02884">
    <property type="entry name" value="Lyase_8_C"/>
    <property type="match status" value="1"/>
</dbReference>
<dbReference type="Pfam" id="PF25275">
    <property type="entry name" value="Golvesin_C"/>
    <property type="match status" value="1"/>
</dbReference>
<dbReference type="GO" id="GO:0030246">
    <property type="term" value="F:carbohydrate binding"/>
    <property type="evidence" value="ECO:0007669"/>
    <property type="project" value="InterPro"/>
</dbReference>
<comment type="similarity">
    <text evidence="1">Belongs to the polysaccharide lyase 8 family.</text>
</comment>
<dbReference type="GO" id="GO:0006629">
    <property type="term" value="P:lipid metabolic process"/>
    <property type="evidence" value="ECO:0007669"/>
    <property type="project" value="InterPro"/>
</dbReference>
<dbReference type="Gene3D" id="2.70.98.10">
    <property type="match status" value="1"/>
</dbReference>
<feature type="chain" id="PRO_5008278205" description="F5/8 type C domain-containing protein" evidence="5">
    <location>
        <begin position="32"/>
        <end position="1089"/>
    </location>
</feature>
<dbReference type="InterPro" id="IPR008979">
    <property type="entry name" value="Galactose-bd-like_sf"/>
</dbReference>
<dbReference type="InterPro" id="IPR012970">
    <property type="entry name" value="Lyase_8_alpha_N"/>
</dbReference>
<keyword evidence="9" id="KW-1185">Reference proteome</keyword>
<organism evidence="8 9">
    <name type="scientific">Paenibacillus oryzisoli</name>
    <dbReference type="NCBI Taxonomy" id="1850517"/>
    <lineage>
        <taxon>Bacteria</taxon>
        <taxon>Bacillati</taxon>
        <taxon>Bacillota</taxon>
        <taxon>Bacilli</taxon>
        <taxon>Bacillales</taxon>
        <taxon>Paenibacillaceae</taxon>
        <taxon>Paenibacillus</taxon>
    </lineage>
</organism>
<dbReference type="Gene3D" id="1.50.10.100">
    <property type="entry name" value="Chondroitin AC/alginate lyase"/>
    <property type="match status" value="1"/>
</dbReference>
<dbReference type="InterPro" id="IPR033803">
    <property type="entry name" value="CBD-like_Golvesin-Xly"/>
</dbReference>
<dbReference type="SUPFAM" id="SSF49863">
    <property type="entry name" value="Hyaluronate lyase-like, C-terminal domain"/>
    <property type="match status" value="1"/>
</dbReference>
<dbReference type="GO" id="GO:0016837">
    <property type="term" value="F:carbon-oxygen lyase activity, acting on polysaccharides"/>
    <property type="evidence" value="ECO:0007669"/>
    <property type="project" value="UniProtKB-ARBA"/>
</dbReference>
<dbReference type="Gene3D" id="2.60.220.10">
    <property type="entry name" value="Polysaccharide lyase family 8-like, C-terminal"/>
    <property type="match status" value="1"/>
</dbReference>
<protein>
    <recommendedName>
        <fullName evidence="10">F5/8 type C domain-containing protein</fullName>
    </recommendedName>
</protein>
<dbReference type="InterPro" id="IPR011013">
    <property type="entry name" value="Gal_mutarotase_sf_dom"/>
</dbReference>
<dbReference type="SUPFAM" id="SSF48230">
    <property type="entry name" value="Chondroitin AC/alginate lyase"/>
    <property type="match status" value="1"/>
</dbReference>
<dbReference type="InterPro" id="IPR004103">
    <property type="entry name" value="Lyase_8_C"/>
</dbReference>
<feature type="active site" evidence="4">
    <location>
        <position position="255"/>
    </location>
</feature>
<dbReference type="SUPFAM" id="SSF74650">
    <property type="entry name" value="Galactose mutarotase-like"/>
    <property type="match status" value="1"/>
</dbReference>
<dbReference type="InterPro" id="IPR011071">
    <property type="entry name" value="Lyase_8-like_C"/>
</dbReference>
<dbReference type="InterPro" id="IPR000421">
    <property type="entry name" value="FA58C"/>
</dbReference>
<evidence type="ECO:0000259" key="6">
    <source>
        <dbReference type="PROSITE" id="PS50008"/>
    </source>
</evidence>
<dbReference type="PROSITE" id="PS50008">
    <property type="entry name" value="PIPLC_Y_DOMAIN"/>
    <property type="match status" value="1"/>
</dbReference>
<feature type="domain" description="PI-PLC Y-box" evidence="6">
    <location>
        <begin position="870"/>
        <end position="921"/>
    </location>
</feature>
<dbReference type="STRING" id="1850517.A8708_25775"/>
<feature type="active site" evidence="4">
    <location>
        <position position="318"/>
    </location>
</feature>
<name>A0A198AQM0_9BACL</name>
<gene>
    <name evidence="8" type="ORF">A8708_25775</name>
</gene>
<dbReference type="InterPro" id="IPR038970">
    <property type="entry name" value="Lyase_8"/>
</dbReference>
<dbReference type="GO" id="GO:0005975">
    <property type="term" value="P:carbohydrate metabolic process"/>
    <property type="evidence" value="ECO:0007669"/>
    <property type="project" value="InterPro"/>
</dbReference>
<dbReference type="Gene3D" id="2.60.120.260">
    <property type="entry name" value="Galactose-binding domain-like"/>
    <property type="match status" value="1"/>
</dbReference>